<sequence length="152" mass="17176">MYHAPVMDGLTEVLLYRDPTRPLRVHANVPRTVAHNLPRGAKLHYDFGPEADPKKRLELALNVLTLFLPPGEDGEEAVRCRSNATSRTAFRLAEAFADEFLAPMEGTGATIAEDVLRAWIRIQAEAWPELERYPELPGPRWEPLDPSGRRPR</sequence>
<evidence type="ECO:0000313" key="2">
    <source>
        <dbReference type="EMBL" id="QIN81093.1"/>
    </source>
</evidence>
<evidence type="ECO:0000256" key="1">
    <source>
        <dbReference type="SAM" id="MobiDB-lite"/>
    </source>
</evidence>
<evidence type="ECO:0000313" key="3">
    <source>
        <dbReference type="Proteomes" id="UP000502706"/>
    </source>
</evidence>
<keyword evidence="3" id="KW-1185">Reference proteome</keyword>
<organism evidence="2 3">
    <name type="scientific">Rubrobacter marinus</name>
    <dbReference type="NCBI Taxonomy" id="2653852"/>
    <lineage>
        <taxon>Bacteria</taxon>
        <taxon>Bacillati</taxon>
        <taxon>Actinomycetota</taxon>
        <taxon>Rubrobacteria</taxon>
        <taxon>Rubrobacterales</taxon>
        <taxon>Rubrobacteraceae</taxon>
        <taxon>Rubrobacter</taxon>
    </lineage>
</organism>
<dbReference type="AlphaFoldDB" id="A0A6G8Q3R5"/>
<geneLocation type="plasmid" evidence="2 3">
    <name>unnamed1</name>
</geneLocation>
<keyword evidence="2" id="KW-0614">Plasmid</keyword>
<reference evidence="2 3" key="1">
    <citation type="submission" date="2019-10" db="EMBL/GenBank/DDBJ databases">
        <title>Rubrobacter sp nov SCSIO 52915 isolated from a deep-sea sediment in the South China Sea.</title>
        <authorList>
            <person name="Chen R.W."/>
        </authorList>
    </citation>
    <scope>NUCLEOTIDE SEQUENCE [LARGE SCALE GENOMIC DNA]</scope>
    <source>
        <strain evidence="2 3">SCSIO 52915</strain>
        <plasmid evidence="2 3">unnamed1</plasmid>
    </source>
</reference>
<proteinExistence type="predicted"/>
<protein>
    <submittedName>
        <fullName evidence="2">Uncharacterized protein</fullName>
    </submittedName>
</protein>
<dbReference type="KEGG" id="rmar:GBA65_21910"/>
<dbReference type="RefSeq" id="WP_166398803.1">
    <property type="nucleotide sequence ID" value="NZ_CP045122.1"/>
</dbReference>
<feature type="region of interest" description="Disordered" evidence="1">
    <location>
        <begin position="133"/>
        <end position="152"/>
    </location>
</feature>
<accession>A0A6G8Q3R5</accession>
<dbReference type="EMBL" id="CP045122">
    <property type="protein sequence ID" value="QIN81093.1"/>
    <property type="molecule type" value="Genomic_DNA"/>
</dbReference>
<gene>
    <name evidence="2" type="ORF">GBA65_21910</name>
</gene>
<name>A0A6G8Q3R5_9ACTN</name>
<dbReference type="Proteomes" id="UP000502706">
    <property type="component" value="Plasmid unnamed1"/>
</dbReference>